<reference evidence="2" key="1">
    <citation type="submission" date="2017-02" db="UniProtKB">
        <authorList>
            <consortium name="WormBaseParasite"/>
        </authorList>
    </citation>
    <scope>IDENTIFICATION</scope>
</reference>
<proteinExistence type="predicted"/>
<protein>
    <submittedName>
        <fullName evidence="2">Ketoacyl_synth_N domain-containing protein</fullName>
    </submittedName>
</protein>
<dbReference type="WBParaSite" id="ALUE_0000448601-mRNA-1">
    <property type="protein sequence ID" value="ALUE_0000448601-mRNA-1"/>
    <property type="gene ID" value="ALUE_0000448601"/>
</dbReference>
<sequence>MLEFSYTGGCTASSGEAIRSGFFAEASGVELSMMGTGHSLCFCQSLDALASYMIWQQSDKPRAVTSSFLGGPMACEHLL</sequence>
<organism evidence="1 2">
    <name type="scientific">Ascaris lumbricoides</name>
    <name type="common">Giant roundworm</name>
    <dbReference type="NCBI Taxonomy" id="6252"/>
    <lineage>
        <taxon>Eukaryota</taxon>
        <taxon>Metazoa</taxon>
        <taxon>Ecdysozoa</taxon>
        <taxon>Nematoda</taxon>
        <taxon>Chromadorea</taxon>
        <taxon>Rhabditida</taxon>
        <taxon>Spirurina</taxon>
        <taxon>Ascaridomorpha</taxon>
        <taxon>Ascaridoidea</taxon>
        <taxon>Ascarididae</taxon>
        <taxon>Ascaris</taxon>
    </lineage>
</organism>
<dbReference type="AlphaFoldDB" id="A0A0M3HQR1"/>
<accession>A0A0M3HQR1</accession>
<evidence type="ECO:0000313" key="1">
    <source>
        <dbReference type="Proteomes" id="UP000036681"/>
    </source>
</evidence>
<name>A0A0M3HQR1_ASCLU</name>
<keyword evidence="1" id="KW-1185">Reference proteome</keyword>
<dbReference type="Proteomes" id="UP000036681">
    <property type="component" value="Unplaced"/>
</dbReference>
<evidence type="ECO:0000313" key="2">
    <source>
        <dbReference type="WBParaSite" id="ALUE_0000448601-mRNA-1"/>
    </source>
</evidence>